<dbReference type="InterPro" id="IPR025683">
    <property type="entry name" value="Protein_beta"/>
</dbReference>
<dbReference type="Pfam" id="PF14350">
    <property type="entry name" value="Beta_protein"/>
    <property type="match status" value="1"/>
</dbReference>
<proteinExistence type="predicted"/>
<accession>A0ABS4Q3Z2</accession>
<dbReference type="EMBL" id="JAGGMS010000001">
    <property type="protein sequence ID" value="MBP2186402.1"/>
    <property type="molecule type" value="Genomic_DNA"/>
</dbReference>
<comment type="caution">
    <text evidence="1">The sequence shown here is derived from an EMBL/GenBank/DDBJ whole genome shotgun (WGS) entry which is preliminary data.</text>
</comment>
<evidence type="ECO:0000313" key="2">
    <source>
        <dbReference type="Proteomes" id="UP000741013"/>
    </source>
</evidence>
<protein>
    <submittedName>
        <fullName evidence="1">Uncharacterized protein</fullName>
    </submittedName>
</protein>
<evidence type="ECO:0000313" key="1">
    <source>
        <dbReference type="EMBL" id="MBP2186402.1"/>
    </source>
</evidence>
<dbReference type="RefSeq" id="WP_209669449.1">
    <property type="nucleotide sequence ID" value="NZ_JAGGMS010000001.1"/>
</dbReference>
<sequence length="133" mass="14453">MSWKPGAIELTRVLEQLAVTPAELDAVVDSRYLSGVSTQQVDAVSAVVAGLGSLGRFRSITVLSGSIPKMLAQTAGWQQPRFEEVLWRSVRDNSGEHVRFGDYGVVHPIPGPGYRSNHVSGARPHRHLARRAA</sequence>
<reference evidence="1 2" key="1">
    <citation type="submission" date="2021-03" db="EMBL/GenBank/DDBJ databases">
        <title>Sequencing the genomes of 1000 actinobacteria strains.</title>
        <authorList>
            <person name="Klenk H.-P."/>
        </authorList>
    </citation>
    <scope>NUCLEOTIDE SEQUENCE [LARGE SCALE GENOMIC DNA]</scope>
    <source>
        <strain evidence="1 2">DSM 45510</strain>
    </source>
</reference>
<gene>
    <name evidence="1" type="ORF">JOM49_007928</name>
</gene>
<organism evidence="1 2">
    <name type="scientific">Amycolatopsis magusensis</name>
    <dbReference type="NCBI Taxonomy" id="882444"/>
    <lineage>
        <taxon>Bacteria</taxon>
        <taxon>Bacillati</taxon>
        <taxon>Actinomycetota</taxon>
        <taxon>Actinomycetes</taxon>
        <taxon>Pseudonocardiales</taxon>
        <taxon>Pseudonocardiaceae</taxon>
        <taxon>Amycolatopsis</taxon>
    </lineage>
</organism>
<keyword evidence="2" id="KW-1185">Reference proteome</keyword>
<name>A0ABS4Q3Z2_9PSEU</name>
<dbReference type="Proteomes" id="UP000741013">
    <property type="component" value="Unassembled WGS sequence"/>
</dbReference>